<dbReference type="AlphaFoldDB" id="A0A0G0BH28"/>
<organism evidence="1 2">
    <name type="scientific">Candidatus Nomurabacteria bacterium GW2011_GWF1_31_48</name>
    <dbReference type="NCBI Taxonomy" id="1618767"/>
    <lineage>
        <taxon>Bacteria</taxon>
        <taxon>Candidatus Nomuraibacteriota</taxon>
    </lineage>
</organism>
<gene>
    <name evidence="1" type="ORF">UR19_C0003G0193</name>
</gene>
<protein>
    <submittedName>
        <fullName evidence="1">Uncharacterized protein</fullName>
    </submittedName>
</protein>
<sequence>MCNSIYSSDEDFLLSRKLKSLAEILKGKDISLIKIEEVNTGNILAFLKKEGVFFKILERKLNNY</sequence>
<evidence type="ECO:0000313" key="1">
    <source>
        <dbReference type="EMBL" id="KKP30357.1"/>
    </source>
</evidence>
<accession>A0A0G0BH28</accession>
<comment type="caution">
    <text evidence="1">The sequence shown here is derived from an EMBL/GenBank/DDBJ whole genome shotgun (WGS) entry which is preliminary data.</text>
</comment>
<dbReference type="Proteomes" id="UP000034934">
    <property type="component" value="Unassembled WGS sequence"/>
</dbReference>
<name>A0A0G0BH28_9BACT</name>
<proteinExistence type="predicted"/>
<reference evidence="1 2" key="1">
    <citation type="journal article" date="2015" name="Nature">
        <title>rRNA introns, odd ribosomes, and small enigmatic genomes across a large radiation of phyla.</title>
        <authorList>
            <person name="Brown C.T."/>
            <person name="Hug L.A."/>
            <person name="Thomas B.C."/>
            <person name="Sharon I."/>
            <person name="Castelle C.J."/>
            <person name="Singh A."/>
            <person name="Wilkins M.J."/>
            <person name="Williams K.H."/>
            <person name="Banfield J.F."/>
        </authorList>
    </citation>
    <scope>NUCLEOTIDE SEQUENCE [LARGE SCALE GENOMIC DNA]</scope>
</reference>
<dbReference type="EMBL" id="LBOG01000003">
    <property type="protein sequence ID" value="KKP30357.1"/>
    <property type="molecule type" value="Genomic_DNA"/>
</dbReference>
<evidence type="ECO:0000313" key="2">
    <source>
        <dbReference type="Proteomes" id="UP000034934"/>
    </source>
</evidence>